<evidence type="ECO:0000259" key="2">
    <source>
        <dbReference type="Pfam" id="PF00296"/>
    </source>
</evidence>
<keyword evidence="4" id="KW-1185">Reference proteome</keyword>
<dbReference type="RefSeq" id="WP_189122280.1">
    <property type="nucleotide sequence ID" value="NZ_BMNH01000001.1"/>
</dbReference>
<reference evidence="3" key="1">
    <citation type="journal article" date="2014" name="Int. J. Syst. Evol. Microbiol.">
        <title>Complete genome sequence of Corynebacterium casei LMG S-19264T (=DSM 44701T), isolated from a smear-ripened cheese.</title>
        <authorList>
            <consortium name="US DOE Joint Genome Institute (JGI-PGF)"/>
            <person name="Walter F."/>
            <person name="Albersmeier A."/>
            <person name="Kalinowski J."/>
            <person name="Ruckert C."/>
        </authorList>
    </citation>
    <scope>NUCLEOTIDE SEQUENCE</scope>
    <source>
        <strain evidence="3">CGMCC 4.7368</strain>
    </source>
</reference>
<accession>A0A917YNZ6</accession>
<comment type="caution">
    <text evidence="3">The sequence shown here is derived from an EMBL/GenBank/DDBJ whole genome shotgun (WGS) entry which is preliminary data.</text>
</comment>
<gene>
    <name evidence="3" type="ORF">GCM10012289_05350</name>
</gene>
<proteinExistence type="predicted"/>
<sequence>MATWTRTPVATAVAVSALQGLSGGRAAVAFGAMPKAWSEDWHGVDHSRPVARMRDFIGAVRQAYEAPDGVPRDHDGPFYRFAGYRRLAPPTGHPLRVWIAATGAKMTELGGEAADGLLMNVMCSPEWVRETSLPAIARGAASTRRDSPVGRAAMVYTTIGDDEREAIDRARPGIAFYFRTPYFHDVLRWHGFERELAAGLDAMARGDEDALVASVSDEMVTTFSLAGSRRSVLDRLRVHAEIYDWIELAPPVGLDGPTTVGLLEQIVAAIPDMNDVFRH</sequence>
<evidence type="ECO:0000313" key="3">
    <source>
        <dbReference type="EMBL" id="GGO61934.1"/>
    </source>
</evidence>
<dbReference type="PANTHER" id="PTHR43244">
    <property type="match status" value="1"/>
</dbReference>
<dbReference type="Gene3D" id="3.20.20.30">
    <property type="entry name" value="Luciferase-like domain"/>
    <property type="match status" value="1"/>
</dbReference>
<dbReference type="SUPFAM" id="SSF51679">
    <property type="entry name" value="Bacterial luciferase-like"/>
    <property type="match status" value="1"/>
</dbReference>
<protein>
    <recommendedName>
        <fullName evidence="2">Luciferase-like domain-containing protein</fullName>
    </recommendedName>
</protein>
<keyword evidence="1" id="KW-0560">Oxidoreductase</keyword>
<organism evidence="3 4">
    <name type="scientific">Nonomuraea cavernae</name>
    <dbReference type="NCBI Taxonomy" id="2045107"/>
    <lineage>
        <taxon>Bacteria</taxon>
        <taxon>Bacillati</taxon>
        <taxon>Actinomycetota</taxon>
        <taxon>Actinomycetes</taxon>
        <taxon>Streptosporangiales</taxon>
        <taxon>Streptosporangiaceae</taxon>
        <taxon>Nonomuraea</taxon>
    </lineage>
</organism>
<name>A0A917YNZ6_9ACTN</name>
<dbReference type="Pfam" id="PF00296">
    <property type="entry name" value="Bac_luciferase"/>
    <property type="match status" value="1"/>
</dbReference>
<dbReference type="EMBL" id="BMNH01000001">
    <property type="protein sequence ID" value="GGO61934.1"/>
    <property type="molecule type" value="Genomic_DNA"/>
</dbReference>
<dbReference type="PANTHER" id="PTHR43244:SF1">
    <property type="entry name" value="5,10-METHYLENETETRAHYDROMETHANOPTERIN REDUCTASE"/>
    <property type="match status" value="1"/>
</dbReference>
<dbReference type="InterPro" id="IPR036661">
    <property type="entry name" value="Luciferase-like_sf"/>
</dbReference>
<reference evidence="3" key="2">
    <citation type="submission" date="2020-09" db="EMBL/GenBank/DDBJ databases">
        <authorList>
            <person name="Sun Q."/>
            <person name="Zhou Y."/>
        </authorList>
    </citation>
    <scope>NUCLEOTIDE SEQUENCE</scope>
    <source>
        <strain evidence="3">CGMCC 4.7368</strain>
    </source>
</reference>
<dbReference type="AlphaFoldDB" id="A0A917YNZ6"/>
<feature type="domain" description="Luciferase-like" evidence="2">
    <location>
        <begin position="4"/>
        <end position="240"/>
    </location>
</feature>
<evidence type="ECO:0000313" key="4">
    <source>
        <dbReference type="Proteomes" id="UP000646523"/>
    </source>
</evidence>
<evidence type="ECO:0000256" key="1">
    <source>
        <dbReference type="ARBA" id="ARBA00023002"/>
    </source>
</evidence>
<dbReference type="InterPro" id="IPR050564">
    <property type="entry name" value="F420-G6PD/mer"/>
</dbReference>
<dbReference type="InterPro" id="IPR011251">
    <property type="entry name" value="Luciferase-like_dom"/>
</dbReference>
<dbReference type="CDD" id="cd01097">
    <property type="entry name" value="Tetrahydromethanopterin_reductase"/>
    <property type="match status" value="1"/>
</dbReference>
<dbReference type="Proteomes" id="UP000646523">
    <property type="component" value="Unassembled WGS sequence"/>
</dbReference>
<dbReference type="GO" id="GO:0016705">
    <property type="term" value="F:oxidoreductase activity, acting on paired donors, with incorporation or reduction of molecular oxygen"/>
    <property type="evidence" value="ECO:0007669"/>
    <property type="project" value="InterPro"/>
</dbReference>